<dbReference type="AlphaFoldDB" id="A0A1M6HC61"/>
<dbReference type="GO" id="GO:0007165">
    <property type="term" value="P:signal transduction"/>
    <property type="evidence" value="ECO:0007669"/>
    <property type="project" value="InterPro"/>
</dbReference>
<dbReference type="InterPro" id="IPR000157">
    <property type="entry name" value="TIR_dom"/>
</dbReference>
<evidence type="ECO:0000313" key="2">
    <source>
        <dbReference type="EMBL" id="SHJ19848.1"/>
    </source>
</evidence>
<sequence>MINQSRTNLFVSSSLAEAHLAESVITRLSNAFDGDLQFTHARDLGAGDMWKSWIRKSLNECDAGLFLVTPRYRGSQWLSAEFTAFWLSEKPIFILLFPDIEADDLFTPMRDDYQATEIGDTVGVKKFLTNLAGLCGRQRVPFEHADLICYYAQEAFEECGAAAPEPGIVDPSANAPADSTYPRRHILLDQTWDLALGADRDSLRATSTRKEHFVCQSPVIHYVPVVVAQAANILPFRADEGFGVEILEYDYPNGRISISNKSVVPGGNYSFHLDFHPPLVAGTEVKMTYRFTLPALKVAHREKLRELLLENPELDMRNYESFIIQVLNPTELYRYTVNFAPDCWIDPLPPEATWRGAPFVDESATLMKGAYSCVRDENGGYSIGIERTRPAVQTRYAVKWLLPRKDDLTGA</sequence>
<dbReference type="Gene3D" id="3.40.50.10140">
    <property type="entry name" value="Toll/interleukin-1 receptor homology (TIR) domain"/>
    <property type="match status" value="1"/>
</dbReference>
<evidence type="ECO:0000259" key="1">
    <source>
        <dbReference type="Pfam" id="PF13676"/>
    </source>
</evidence>
<dbReference type="STRING" id="1123357.SAMN02745244_01938"/>
<organism evidence="2 3">
    <name type="scientific">Tessaracoccus bendigoensis DSM 12906</name>
    <dbReference type="NCBI Taxonomy" id="1123357"/>
    <lineage>
        <taxon>Bacteria</taxon>
        <taxon>Bacillati</taxon>
        <taxon>Actinomycetota</taxon>
        <taxon>Actinomycetes</taxon>
        <taxon>Propionibacteriales</taxon>
        <taxon>Propionibacteriaceae</taxon>
        <taxon>Tessaracoccus</taxon>
    </lineage>
</organism>
<evidence type="ECO:0000313" key="3">
    <source>
        <dbReference type="Proteomes" id="UP000184512"/>
    </source>
</evidence>
<reference evidence="2 3" key="1">
    <citation type="submission" date="2016-11" db="EMBL/GenBank/DDBJ databases">
        <authorList>
            <person name="Jaros S."/>
            <person name="Januszkiewicz K."/>
            <person name="Wedrychowicz H."/>
        </authorList>
    </citation>
    <scope>NUCLEOTIDE SEQUENCE [LARGE SCALE GENOMIC DNA]</scope>
    <source>
        <strain evidence="2 3">DSM 12906</strain>
    </source>
</reference>
<gene>
    <name evidence="2" type="ORF">SAMN02745244_01938</name>
</gene>
<dbReference type="EMBL" id="FQZG01000032">
    <property type="protein sequence ID" value="SHJ19848.1"/>
    <property type="molecule type" value="Genomic_DNA"/>
</dbReference>
<keyword evidence="3" id="KW-1185">Reference proteome</keyword>
<dbReference type="Pfam" id="PF13676">
    <property type="entry name" value="TIR_2"/>
    <property type="match status" value="1"/>
</dbReference>
<dbReference type="InterPro" id="IPR035897">
    <property type="entry name" value="Toll_tir_struct_dom_sf"/>
</dbReference>
<feature type="domain" description="TIR" evidence="1">
    <location>
        <begin position="10"/>
        <end position="98"/>
    </location>
</feature>
<dbReference type="RefSeq" id="WP_073187622.1">
    <property type="nucleotide sequence ID" value="NZ_FQZG01000032.1"/>
</dbReference>
<dbReference type="Proteomes" id="UP000184512">
    <property type="component" value="Unassembled WGS sequence"/>
</dbReference>
<name>A0A1M6HC61_9ACTN</name>
<dbReference type="SUPFAM" id="SSF52200">
    <property type="entry name" value="Toll/Interleukin receptor TIR domain"/>
    <property type="match status" value="1"/>
</dbReference>
<accession>A0A1M6HC61</accession>
<proteinExistence type="predicted"/>
<protein>
    <submittedName>
        <fullName evidence="2">TIR domain-containing protein</fullName>
    </submittedName>
</protein>